<feature type="domain" description="Reverse transcriptase Ty1/copia-type" evidence="1">
    <location>
        <begin position="161"/>
        <end position="252"/>
    </location>
</feature>
<dbReference type="PANTHER" id="PTHR34222">
    <property type="entry name" value="GAG_PRE-INTEGRS DOMAIN-CONTAINING PROTEIN"/>
    <property type="match status" value="1"/>
</dbReference>
<protein>
    <submittedName>
        <fullName evidence="2">Retrovirus-related Pol polyprotein from transposon TNT 1-94</fullName>
    </submittedName>
</protein>
<gene>
    <name evidence="2" type="ORF">Scaly_3023700</name>
</gene>
<reference evidence="2" key="1">
    <citation type="submission" date="2020-06" db="EMBL/GenBank/DDBJ databases">
        <authorList>
            <person name="Li T."/>
            <person name="Hu X."/>
            <person name="Zhang T."/>
            <person name="Song X."/>
            <person name="Zhang H."/>
            <person name="Dai N."/>
            <person name="Sheng W."/>
            <person name="Hou X."/>
            <person name="Wei L."/>
        </authorList>
    </citation>
    <scope>NUCLEOTIDE SEQUENCE</scope>
    <source>
        <strain evidence="2">KEN8</strain>
        <tissue evidence="2">Leaf</tissue>
    </source>
</reference>
<dbReference type="GO" id="GO:0003676">
    <property type="term" value="F:nucleic acid binding"/>
    <property type="evidence" value="ECO:0007669"/>
    <property type="project" value="InterPro"/>
</dbReference>
<dbReference type="PANTHER" id="PTHR34222:SF99">
    <property type="entry name" value="PROTEIN, PUTATIVE-RELATED"/>
    <property type="match status" value="1"/>
</dbReference>
<accession>A0AAW2K765</accession>
<dbReference type="InterPro" id="IPR036875">
    <property type="entry name" value="Znf_CCHC_sf"/>
</dbReference>
<dbReference type="GO" id="GO:0008270">
    <property type="term" value="F:zinc ion binding"/>
    <property type="evidence" value="ECO:0007669"/>
    <property type="project" value="InterPro"/>
</dbReference>
<comment type="caution">
    <text evidence="2">The sequence shown here is derived from an EMBL/GenBank/DDBJ whole genome shotgun (WGS) entry which is preliminary data.</text>
</comment>
<dbReference type="InterPro" id="IPR013103">
    <property type="entry name" value="RVT_2"/>
</dbReference>
<dbReference type="Pfam" id="PF07727">
    <property type="entry name" value="RVT_2"/>
    <property type="match status" value="1"/>
</dbReference>
<dbReference type="AlphaFoldDB" id="A0AAW2K765"/>
<dbReference type="SUPFAM" id="SSF57756">
    <property type="entry name" value="Retrovirus zinc finger-like domains"/>
    <property type="match status" value="1"/>
</dbReference>
<proteinExistence type="predicted"/>
<reference evidence="2" key="2">
    <citation type="journal article" date="2024" name="Plant">
        <title>Genomic evolution and insights into agronomic trait innovations of Sesamum species.</title>
        <authorList>
            <person name="Miao H."/>
            <person name="Wang L."/>
            <person name="Qu L."/>
            <person name="Liu H."/>
            <person name="Sun Y."/>
            <person name="Le M."/>
            <person name="Wang Q."/>
            <person name="Wei S."/>
            <person name="Zheng Y."/>
            <person name="Lin W."/>
            <person name="Duan Y."/>
            <person name="Cao H."/>
            <person name="Xiong S."/>
            <person name="Wang X."/>
            <person name="Wei L."/>
            <person name="Li C."/>
            <person name="Ma Q."/>
            <person name="Ju M."/>
            <person name="Zhao R."/>
            <person name="Li G."/>
            <person name="Mu C."/>
            <person name="Tian Q."/>
            <person name="Mei H."/>
            <person name="Zhang T."/>
            <person name="Gao T."/>
            <person name="Zhang H."/>
        </authorList>
    </citation>
    <scope>NUCLEOTIDE SEQUENCE</scope>
    <source>
        <strain evidence="2">KEN8</strain>
    </source>
</reference>
<evidence type="ECO:0000259" key="1">
    <source>
        <dbReference type="Pfam" id="PF07727"/>
    </source>
</evidence>
<name>A0AAW2K765_9LAMI</name>
<evidence type="ECO:0000313" key="2">
    <source>
        <dbReference type="EMBL" id="KAL0302701.1"/>
    </source>
</evidence>
<organism evidence="2">
    <name type="scientific">Sesamum calycinum</name>
    <dbReference type="NCBI Taxonomy" id="2727403"/>
    <lineage>
        <taxon>Eukaryota</taxon>
        <taxon>Viridiplantae</taxon>
        <taxon>Streptophyta</taxon>
        <taxon>Embryophyta</taxon>
        <taxon>Tracheophyta</taxon>
        <taxon>Spermatophyta</taxon>
        <taxon>Magnoliopsida</taxon>
        <taxon>eudicotyledons</taxon>
        <taxon>Gunneridae</taxon>
        <taxon>Pentapetalae</taxon>
        <taxon>asterids</taxon>
        <taxon>lamiids</taxon>
        <taxon>Lamiales</taxon>
        <taxon>Pedaliaceae</taxon>
        <taxon>Sesamum</taxon>
    </lineage>
</organism>
<dbReference type="EMBL" id="JACGWM010000516">
    <property type="protein sequence ID" value="KAL0302701.1"/>
    <property type="molecule type" value="Genomic_DNA"/>
</dbReference>
<sequence>MEPLPNVFKAYGIVLQVETQKEVNSTYGNSSQNMAMQTKGFQGNNNRSQWKKKRVQDKKNQYCTHCNKTGHLKEHCFEIYGYPDWYKTLMDQQKKGTTANSRSLTATGSQTRNQESMQNAMDKEAISEFVRNEVRRIFRQDNVGTSNREDTFEDYDDYAVTVRLLLAVAASLEWHLHHVDVNNDFLHGHLDEEIYMFPPEGYLVPQGHVCKFKRSLYGLKQASRQWNEEFTAKLKNYGFIQSKYDHCFFTKSTPIDLGVAKYFLSLELARSSRGMTVTQTKYTTDLIIDVGITQANTTSTPLPTGIKFTTEADLIYVTGHNNSVSSCSQLASNTGTQLCTYSDILKEQQEKDCPFLQAYQWI</sequence>
<feature type="non-terminal residue" evidence="2">
    <location>
        <position position="362"/>
    </location>
</feature>